<evidence type="ECO:0000313" key="1">
    <source>
        <dbReference type="EMBL" id="MBS2966456.1"/>
    </source>
</evidence>
<organism evidence="1 2">
    <name type="scientific">Actinocrinis puniceicyclus</name>
    <dbReference type="NCBI Taxonomy" id="977794"/>
    <lineage>
        <taxon>Bacteria</taxon>
        <taxon>Bacillati</taxon>
        <taxon>Actinomycetota</taxon>
        <taxon>Actinomycetes</taxon>
        <taxon>Catenulisporales</taxon>
        <taxon>Actinospicaceae</taxon>
        <taxon>Actinocrinis</taxon>
    </lineage>
</organism>
<name>A0A8J8BFS6_9ACTN</name>
<keyword evidence="2" id="KW-1185">Reference proteome</keyword>
<accession>A0A8J8BFS6</accession>
<sequence length="120" mass="12733">MILPFVADQAAAVATFGIAEAAVPVIIAAGKKLMESLVQDLEQYIIGQVVEAAAKPLFAKVAEAMAGLHWSKTTPAGSQSAGFSLDEQVVRAHTAALRQHAQTFRSHAVSFQQGIRELSF</sequence>
<reference evidence="1" key="1">
    <citation type="submission" date="2021-04" db="EMBL/GenBank/DDBJ databases">
        <title>Genome based classification of Actinospica acidithermotolerans sp. nov., an actinobacterium isolated from an Indonesian hot spring.</title>
        <authorList>
            <person name="Kusuma A.B."/>
            <person name="Putra K.E."/>
            <person name="Nafisah S."/>
            <person name="Loh J."/>
            <person name="Nouioui I."/>
            <person name="Goodfellow M."/>
        </authorList>
    </citation>
    <scope>NUCLEOTIDE SEQUENCE</scope>
    <source>
        <strain evidence="1">DSM 45618</strain>
    </source>
</reference>
<dbReference type="Proteomes" id="UP000677913">
    <property type="component" value="Unassembled WGS sequence"/>
</dbReference>
<evidence type="ECO:0000313" key="2">
    <source>
        <dbReference type="Proteomes" id="UP000677913"/>
    </source>
</evidence>
<protein>
    <submittedName>
        <fullName evidence="1">Uncharacterized protein</fullName>
    </submittedName>
</protein>
<dbReference type="AlphaFoldDB" id="A0A8J8BFS6"/>
<gene>
    <name evidence="1" type="ORF">KGA66_25670</name>
</gene>
<proteinExistence type="predicted"/>
<dbReference type="RefSeq" id="WP_211471541.1">
    <property type="nucleotide sequence ID" value="NZ_JAGSXH010000152.1"/>
</dbReference>
<comment type="caution">
    <text evidence="1">The sequence shown here is derived from an EMBL/GenBank/DDBJ whole genome shotgun (WGS) entry which is preliminary data.</text>
</comment>
<dbReference type="EMBL" id="JAGSXH010000152">
    <property type="protein sequence ID" value="MBS2966456.1"/>
    <property type="molecule type" value="Genomic_DNA"/>
</dbReference>